<dbReference type="RefSeq" id="WP_101249899.1">
    <property type="nucleotide sequence ID" value="NZ_PIUM01000005.1"/>
</dbReference>
<keyword evidence="14" id="KW-1185">Reference proteome</keyword>
<keyword evidence="5 11" id="KW-0547">Nucleotide-binding</keyword>
<feature type="region of interest" description="Disordered" evidence="12">
    <location>
        <begin position="66"/>
        <end position="105"/>
    </location>
</feature>
<comment type="function">
    <text evidence="11">Part of the high-affinity ATP-driven potassium transport (or Kdp) system, which catalyzes the hydrolysis of ATP coupled with the electrogenic transport of potassium into the cytoplasm. This subunit acts as a catalytic chaperone that increases the ATP-binding affinity of the ATP-hydrolyzing subunit KdpB by the formation of a transient KdpB/KdpC/ATP ternary complex.</text>
</comment>
<dbReference type="NCBIfam" id="TIGR00681">
    <property type="entry name" value="kdpC"/>
    <property type="match status" value="1"/>
</dbReference>
<organism evidence="13 14">
    <name type="scientific">Telmatospirillum siberiense</name>
    <dbReference type="NCBI Taxonomy" id="382514"/>
    <lineage>
        <taxon>Bacteria</taxon>
        <taxon>Pseudomonadati</taxon>
        <taxon>Pseudomonadota</taxon>
        <taxon>Alphaproteobacteria</taxon>
        <taxon>Rhodospirillales</taxon>
        <taxon>Rhodospirillaceae</taxon>
        <taxon>Telmatospirillum</taxon>
    </lineage>
</organism>
<protein>
    <recommendedName>
        <fullName evidence="11">Potassium-transporting ATPase KdpC subunit</fullName>
    </recommendedName>
    <alternativeName>
        <fullName evidence="11">ATP phosphohydrolase [potassium-transporting] C chain</fullName>
    </alternativeName>
    <alternativeName>
        <fullName evidence="11">Potassium-binding and translocating subunit C</fullName>
    </alternativeName>
    <alternativeName>
        <fullName evidence="11">Potassium-translocating ATPase C chain</fullName>
    </alternativeName>
</protein>
<evidence type="ECO:0000256" key="8">
    <source>
        <dbReference type="ARBA" id="ARBA00022989"/>
    </source>
</evidence>
<gene>
    <name evidence="11" type="primary">kdpC</name>
    <name evidence="13" type="ORF">CWS72_07215</name>
</gene>
<sequence>MLKQMKQSILATLVITLLTGLAYPLVMTGLSQVLFPAQAHGSLIEKDGHVVGSALIGQTFTGAGYFHPRPSATTDTDPQDATKQIPAPYNAASSTGSNASPSAKSLSSDVADRLAALTAENPNARIPVPVDLVTTSASGLDPHISPAAAEYQVPRIAAARGIPEAQLRSLVARMTSGRTFGILGEAHVNVLELNLALDQQVAQR</sequence>
<accession>A0A2N3PYC1</accession>
<keyword evidence="10 11" id="KW-0472">Membrane</keyword>
<reference evidence="14" key="1">
    <citation type="submission" date="2017-12" db="EMBL/GenBank/DDBJ databases">
        <title>Draft genome sequence of Telmatospirillum siberiense 26-4b1T, an acidotolerant peatland alphaproteobacterium potentially involved in sulfur cycling.</title>
        <authorList>
            <person name="Hausmann B."/>
            <person name="Pjevac P."/>
            <person name="Schreck K."/>
            <person name="Herbold C.W."/>
            <person name="Daims H."/>
            <person name="Wagner M."/>
            <person name="Pester M."/>
            <person name="Loy A."/>
        </authorList>
    </citation>
    <scope>NUCLEOTIDE SEQUENCE [LARGE SCALE GENOMIC DNA]</scope>
    <source>
        <strain evidence="14">26-4b1</strain>
    </source>
</reference>
<dbReference type="NCBIfam" id="NF001454">
    <property type="entry name" value="PRK00315.1"/>
    <property type="match status" value="1"/>
</dbReference>
<keyword evidence="4 11" id="KW-0812">Transmembrane</keyword>
<evidence type="ECO:0000256" key="10">
    <source>
        <dbReference type="ARBA" id="ARBA00023136"/>
    </source>
</evidence>
<keyword evidence="7 11" id="KW-0630">Potassium</keyword>
<evidence type="ECO:0000313" key="13">
    <source>
        <dbReference type="EMBL" id="PKU25375.1"/>
    </source>
</evidence>
<keyword evidence="3 11" id="KW-0633">Potassium transport</keyword>
<evidence type="ECO:0000313" key="14">
    <source>
        <dbReference type="Proteomes" id="UP000233293"/>
    </source>
</evidence>
<dbReference type="InterPro" id="IPR003820">
    <property type="entry name" value="KdpC"/>
</dbReference>
<feature type="compositionally biased region" description="Polar residues" evidence="12">
    <location>
        <begin position="71"/>
        <end position="82"/>
    </location>
</feature>
<dbReference type="GO" id="GO:0005524">
    <property type="term" value="F:ATP binding"/>
    <property type="evidence" value="ECO:0007669"/>
    <property type="project" value="UniProtKB-UniRule"/>
</dbReference>
<dbReference type="PANTHER" id="PTHR30042">
    <property type="entry name" value="POTASSIUM-TRANSPORTING ATPASE C CHAIN"/>
    <property type="match status" value="1"/>
</dbReference>
<comment type="similarity">
    <text evidence="11">Belongs to the KdpC family.</text>
</comment>
<keyword evidence="9 11" id="KW-0406">Ion transport</keyword>
<keyword evidence="2 11" id="KW-1003">Cell membrane</keyword>
<keyword evidence="6 11" id="KW-0067">ATP-binding</keyword>
<evidence type="ECO:0000256" key="5">
    <source>
        <dbReference type="ARBA" id="ARBA00022741"/>
    </source>
</evidence>
<dbReference type="GO" id="GO:0008556">
    <property type="term" value="F:P-type potassium transmembrane transporter activity"/>
    <property type="evidence" value="ECO:0007669"/>
    <property type="project" value="InterPro"/>
</dbReference>
<comment type="subunit">
    <text evidence="11">The system is composed of three essential subunits: KdpA, KdpB and KdpC.</text>
</comment>
<comment type="caution">
    <text evidence="13">The sequence shown here is derived from an EMBL/GenBank/DDBJ whole genome shotgun (WGS) entry which is preliminary data.</text>
</comment>
<evidence type="ECO:0000256" key="3">
    <source>
        <dbReference type="ARBA" id="ARBA00022538"/>
    </source>
</evidence>
<evidence type="ECO:0000256" key="1">
    <source>
        <dbReference type="ARBA" id="ARBA00022448"/>
    </source>
</evidence>
<evidence type="ECO:0000256" key="2">
    <source>
        <dbReference type="ARBA" id="ARBA00022475"/>
    </source>
</evidence>
<dbReference type="HAMAP" id="MF_00276">
    <property type="entry name" value="KdpC"/>
    <property type="match status" value="1"/>
</dbReference>
<dbReference type="GO" id="GO:0005886">
    <property type="term" value="C:plasma membrane"/>
    <property type="evidence" value="ECO:0007669"/>
    <property type="project" value="UniProtKB-SubCell"/>
</dbReference>
<dbReference type="OrthoDB" id="9788285at2"/>
<name>A0A2N3PYC1_9PROT</name>
<evidence type="ECO:0000256" key="11">
    <source>
        <dbReference type="HAMAP-Rule" id="MF_00276"/>
    </source>
</evidence>
<dbReference type="Proteomes" id="UP000233293">
    <property type="component" value="Unassembled WGS sequence"/>
</dbReference>
<dbReference type="PANTHER" id="PTHR30042:SF2">
    <property type="entry name" value="POTASSIUM-TRANSPORTING ATPASE KDPC SUBUNIT"/>
    <property type="match status" value="1"/>
</dbReference>
<evidence type="ECO:0000256" key="12">
    <source>
        <dbReference type="SAM" id="MobiDB-lite"/>
    </source>
</evidence>
<evidence type="ECO:0000256" key="6">
    <source>
        <dbReference type="ARBA" id="ARBA00022840"/>
    </source>
</evidence>
<dbReference type="Pfam" id="PF02669">
    <property type="entry name" value="KdpC"/>
    <property type="match status" value="1"/>
</dbReference>
<evidence type="ECO:0000256" key="9">
    <source>
        <dbReference type="ARBA" id="ARBA00023065"/>
    </source>
</evidence>
<evidence type="ECO:0000256" key="4">
    <source>
        <dbReference type="ARBA" id="ARBA00022692"/>
    </source>
</evidence>
<dbReference type="AlphaFoldDB" id="A0A2N3PYC1"/>
<dbReference type="PIRSF" id="PIRSF001296">
    <property type="entry name" value="K_ATPase_KdpC"/>
    <property type="match status" value="1"/>
</dbReference>
<proteinExistence type="inferred from homology"/>
<keyword evidence="1 11" id="KW-0813">Transport</keyword>
<dbReference type="EMBL" id="PIUM01000005">
    <property type="protein sequence ID" value="PKU25375.1"/>
    <property type="molecule type" value="Genomic_DNA"/>
</dbReference>
<keyword evidence="8 11" id="KW-1133">Transmembrane helix</keyword>
<evidence type="ECO:0000256" key="7">
    <source>
        <dbReference type="ARBA" id="ARBA00022958"/>
    </source>
</evidence>
<comment type="subcellular location">
    <subcellularLocation>
        <location evidence="11">Cell membrane</location>
        <topology evidence="11">Single-pass membrane protein</topology>
    </subcellularLocation>
</comment>